<organism evidence="2 3">
    <name type="scientific">Loxostege sticticalis</name>
    <name type="common">Beet webworm moth</name>
    <dbReference type="NCBI Taxonomy" id="481309"/>
    <lineage>
        <taxon>Eukaryota</taxon>
        <taxon>Metazoa</taxon>
        <taxon>Ecdysozoa</taxon>
        <taxon>Arthropoda</taxon>
        <taxon>Hexapoda</taxon>
        <taxon>Insecta</taxon>
        <taxon>Pterygota</taxon>
        <taxon>Neoptera</taxon>
        <taxon>Endopterygota</taxon>
        <taxon>Lepidoptera</taxon>
        <taxon>Glossata</taxon>
        <taxon>Ditrysia</taxon>
        <taxon>Pyraloidea</taxon>
        <taxon>Crambidae</taxon>
        <taxon>Pyraustinae</taxon>
        <taxon>Loxostege</taxon>
    </lineage>
</organism>
<evidence type="ECO:0000313" key="3">
    <source>
        <dbReference type="Proteomes" id="UP001549920"/>
    </source>
</evidence>
<feature type="coiled-coil region" evidence="1">
    <location>
        <begin position="8"/>
        <end position="56"/>
    </location>
</feature>
<keyword evidence="1" id="KW-0175">Coiled coil</keyword>
<dbReference type="EMBL" id="JBEUOH010000008">
    <property type="protein sequence ID" value="KAL0883670.1"/>
    <property type="molecule type" value="Genomic_DNA"/>
</dbReference>
<evidence type="ECO:0000256" key="1">
    <source>
        <dbReference type="SAM" id="Coils"/>
    </source>
</evidence>
<reference evidence="2 3" key="1">
    <citation type="submission" date="2024-06" db="EMBL/GenBank/DDBJ databases">
        <title>A chromosome-level genome assembly of beet webworm, Loxostege sticticalis.</title>
        <authorList>
            <person name="Zhang Y."/>
        </authorList>
    </citation>
    <scope>NUCLEOTIDE SEQUENCE [LARGE SCALE GENOMIC DNA]</scope>
    <source>
        <strain evidence="2">AQ026</strain>
        <tissue evidence="2">Whole body</tissue>
    </source>
</reference>
<dbReference type="Proteomes" id="UP001549920">
    <property type="component" value="Unassembled WGS sequence"/>
</dbReference>
<gene>
    <name evidence="2" type="ORF">ABMA27_015795</name>
</gene>
<comment type="caution">
    <text evidence="2">The sequence shown here is derived from an EMBL/GenBank/DDBJ whole genome shotgun (WGS) entry which is preliminary data.</text>
</comment>
<evidence type="ECO:0000313" key="2">
    <source>
        <dbReference type="EMBL" id="KAL0883670.1"/>
    </source>
</evidence>
<name>A0ABR3I4G2_LOXSC</name>
<proteinExistence type="predicted"/>
<sequence>MQTRKTQTLELQAKLHRALEELKQSKDTCNQLLREREDSEEEIQVIILRNSELRKDLAELHVKHQEVLVHRDELLGTINSFNQCSAVFEETLIRNNELESELRDANKTIQHLEEDKKLQEFSQTQNLYEELINTPGGHALTKNIGGVRNICVDFPPVQCGDSNK</sequence>
<accession>A0ABR3I4G2</accession>
<protein>
    <submittedName>
        <fullName evidence="2">Uncharacterized protein</fullName>
    </submittedName>
</protein>
<feature type="coiled-coil region" evidence="1">
    <location>
        <begin position="88"/>
        <end position="115"/>
    </location>
</feature>
<keyword evidence="3" id="KW-1185">Reference proteome</keyword>